<dbReference type="Pfam" id="PF13472">
    <property type="entry name" value="Lipase_GDSL_2"/>
    <property type="match status" value="1"/>
</dbReference>
<dbReference type="Proteomes" id="UP000052991">
    <property type="component" value="Unassembled WGS sequence"/>
</dbReference>
<dbReference type="CDD" id="cd01841">
    <property type="entry name" value="NnaC_like"/>
    <property type="match status" value="1"/>
</dbReference>
<evidence type="ECO:0000313" key="2">
    <source>
        <dbReference type="EMBL" id="KSU25853.1"/>
    </source>
</evidence>
<comment type="caution">
    <text evidence="2">The sequence shown here is derived from an EMBL/GenBank/DDBJ whole genome shotgun (WGS) entry which is preliminary data.</text>
</comment>
<gene>
    <name evidence="2" type="ORF">N42_1895</name>
</gene>
<dbReference type="Gene3D" id="3.40.50.1110">
    <property type="entry name" value="SGNH hydrolase"/>
    <property type="match status" value="1"/>
</dbReference>
<organism evidence="2 3">
    <name type="scientific">Lactococcus lactis subsp. lactis</name>
    <name type="common">Streptococcus lactis</name>
    <dbReference type="NCBI Taxonomy" id="1360"/>
    <lineage>
        <taxon>Bacteria</taxon>
        <taxon>Bacillati</taxon>
        <taxon>Bacillota</taxon>
        <taxon>Bacilli</taxon>
        <taxon>Lactobacillales</taxon>
        <taxon>Streptococcaceae</taxon>
        <taxon>Lactococcus</taxon>
    </lineage>
</organism>
<dbReference type="SUPFAM" id="SSF52266">
    <property type="entry name" value="SGNH hydrolase"/>
    <property type="match status" value="1"/>
</dbReference>
<dbReference type="EMBL" id="LKLW01000113">
    <property type="protein sequence ID" value="KSU25853.1"/>
    <property type="molecule type" value="Genomic_DNA"/>
</dbReference>
<keyword evidence="2" id="KW-0808">Transferase</keyword>
<dbReference type="InterPro" id="IPR036514">
    <property type="entry name" value="SGNH_hydro_sf"/>
</dbReference>
<keyword evidence="2" id="KW-0548">Nucleotidyltransferase</keyword>
<dbReference type="PATRIC" id="fig|1360.116.peg.2317"/>
<feature type="domain" description="SGNH hydrolase-type esterase" evidence="1">
    <location>
        <begin position="63"/>
        <end position="213"/>
    </location>
</feature>
<reference evidence="3" key="1">
    <citation type="submission" date="2015-10" db="EMBL/GenBank/DDBJ databases">
        <title>Draft Genome Sequences of 11 Lactococcus lactis subspecies cremoris strains.</title>
        <authorList>
            <person name="Wels M."/>
            <person name="Backus L."/>
            <person name="Boekhorst J."/>
            <person name="Dijkstra A."/>
            <person name="Beerthuizen M."/>
            <person name="Kelly W."/>
            <person name="Siezen R."/>
            <person name="Bachmann H."/>
            <person name="Van Hijum S."/>
        </authorList>
    </citation>
    <scope>NUCLEOTIDE SEQUENCE [LARGE SCALE GENOMIC DNA]</scope>
    <source>
        <strain evidence="3">N42</strain>
    </source>
</reference>
<dbReference type="AlphaFoldDB" id="A0A0V8EJ61"/>
<dbReference type="InterPro" id="IPR013830">
    <property type="entry name" value="SGNH_hydro"/>
</dbReference>
<accession>A0A0V8EJ61</accession>
<dbReference type="InterPro" id="IPR051532">
    <property type="entry name" value="Ester_Hydrolysis_Enzymes"/>
</dbReference>
<sequence>MSKETKALTINPQLATFQEELLKSYDKANLSAKKGQTLFVGSSLMEIFPIEKWEEAGEVTFSHYIYNRAVRATTTSFLLEHIESQIFNLEPSKIFINIGTNDIGFEIPEEEFLNNYDQILSQIESKLPQTQVYVMRYYPINTVDFGQDSDEKTLFETRSNKKFQKASDKIKKLADNHHFHFIDVNDGLSDENGNLKKELTFDGAHLNPAGYQLVLENLKVYLEEKK</sequence>
<proteinExistence type="predicted"/>
<dbReference type="PANTHER" id="PTHR30383">
    <property type="entry name" value="THIOESTERASE 1/PROTEASE 1/LYSOPHOSPHOLIPASE L1"/>
    <property type="match status" value="1"/>
</dbReference>
<evidence type="ECO:0000313" key="3">
    <source>
        <dbReference type="Proteomes" id="UP000052991"/>
    </source>
</evidence>
<evidence type="ECO:0000259" key="1">
    <source>
        <dbReference type="Pfam" id="PF13472"/>
    </source>
</evidence>
<dbReference type="GO" id="GO:0004622">
    <property type="term" value="F:phosphatidylcholine lysophospholipase activity"/>
    <property type="evidence" value="ECO:0007669"/>
    <property type="project" value="TreeGrafter"/>
</dbReference>
<dbReference type="GO" id="GO:0016779">
    <property type="term" value="F:nucleotidyltransferase activity"/>
    <property type="evidence" value="ECO:0007669"/>
    <property type="project" value="UniProtKB-KW"/>
</dbReference>
<dbReference type="PANTHER" id="PTHR30383:SF5">
    <property type="entry name" value="SGNH HYDROLASE-TYPE ESTERASE DOMAIN-CONTAINING PROTEIN"/>
    <property type="match status" value="1"/>
</dbReference>
<protein>
    <submittedName>
        <fullName evidence="2">N-Acetylneuraminate cytidylyltransferase / Platelet activating factor</fullName>
    </submittedName>
</protein>
<dbReference type="RefSeq" id="WP_058213115.1">
    <property type="nucleotide sequence ID" value="NZ_JABRBQ010000002.1"/>
</dbReference>
<name>A0A0V8EJ61_LACLL</name>